<accession>A0A0N1EEX6</accession>
<dbReference type="Gene3D" id="1.20.5.300">
    <property type="match status" value="1"/>
</dbReference>
<dbReference type="Pfam" id="PF04102">
    <property type="entry name" value="SlyX"/>
    <property type="match status" value="1"/>
</dbReference>
<name>A0A0N1EEX6_9GAMM</name>
<dbReference type="PANTHER" id="PTHR36508:SF1">
    <property type="entry name" value="PROTEIN SLYX"/>
    <property type="match status" value="1"/>
</dbReference>
<gene>
    <name evidence="1" type="primary">slyX</name>
    <name evidence="3" type="ORF">ADS77_16385</name>
</gene>
<evidence type="ECO:0000256" key="2">
    <source>
        <dbReference type="SAM" id="MobiDB-lite"/>
    </source>
</evidence>
<feature type="region of interest" description="Disordered" evidence="2">
    <location>
        <begin position="50"/>
        <end position="71"/>
    </location>
</feature>
<comment type="caution">
    <text evidence="3">The sequence shown here is derived from an EMBL/GenBank/DDBJ whole genome shotgun (WGS) entry which is preliminary data.</text>
</comment>
<evidence type="ECO:0000256" key="1">
    <source>
        <dbReference type="HAMAP-Rule" id="MF_00715"/>
    </source>
</evidence>
<dbReference type="STRING" id="187330.AMS58_16120"/>
<dbReference type="HAMAP" id="MF_00715">
    <property type="entry name" value="SlyX"/>
    <property type="match status" value="1"/>
</dbReference>
<dbReference type="OrthoDB" id="5771733at2"/>
<evidence type="ECO:0000313" key="4">
    <source>
        <dbReference type="Proteomes" id="UP000037848"/>
    </source>
</evidence>
<sequence>MNTIEHRLMELEAKVAFQDETIEILNDEIKVHQQLLAKMKRQTELLAEKIKESQSSSMMMSDTPEPPPPHY</sequence>
<reference evidence="3 4" key="1">
    <citation type="submission" date="2015-08" db="EMBL/GenBank/DDBJ databases">
        <title>Draft Genome Sequence of Pseudoalteromonas porphyrae UCD-SED14.</title>
        <authorList>
            <person name="Coil D.A."/>
            <person name="Jospin G."/>
            <person name="Lee R.D."/>
            <person name="Eisen J.A."/>
        </authorList>
    </citation>
    <scope>NUCLEOTIDE SEQUENCE [LARGE SCALE GENOMIC DNA]</scope>
    <source>
        <strain evidence="3 4">UCD-SED14</strain>
    </source>
</reference>
<dbReference type="InterPro" id="IPR007236">
    <property type="entry name" value="SlyX"/>
</dbReference>
<dbReference type="AlphaFoldDB" id="A0A0N1EEX6"/>
<dbReference type="PANTHER" id="PTHR36508">
    <property type="entry name" value="PROTEIN SLYX"/>
    <property type="match status" value="1"/>
</dbReference>
<evidence type="ECO:0000313" key="3">
    <source>
        <dbReference type="EMBL" id="KPH59962.1"/>
    </source>
</evidence>
<keyword evidence="4" id="KW-1185">Reference proteome</keyword>
<dbReference type="RefSeq" id="WP_054206065.1">
    <property type="nucleotide sequence ID" value="NZ_LHPH01000022.1"/>
</dbReference>
<dbReference type="PATRIC" id="fig|187330.3.peg.1918"/>
<comment type="similarity">
    <text evidence="1">Belongs to the SlyX family.</text>
</comment>
<organism evidence="3 4">
    <name type="scientific">Pseudoalteromonas porphyrae</name>
    <dbReference type="NCBI Taxonomy" id="187330"/>
    <lineage>
        <taxon>Bacteria</taxon>
        <taxon>Pseudomonadati</taxon>
        <taxon>Pseudomonadota</taxon>
        <taxon>Gammaproteobacteria</taxon>
        <taxon>Alteromonadales</taxon>
        <taxon>Pseudoalteromonadaceae</taxon>
        <taxon>Pseudoalteromonas</taxon>
    </lineage>
</organism>
<proteinExistence type="inferred from homology"/>
<protein>
    <recommendedName>
        <fullName evidence="1">Protein SlyX homolog</fullName>
    </recommendedName>
</protein>
<dbReference type="EMBL" id="LHPH01000022">
    <property type="protein sequence ID" value="KPH59962.1"/>
    <property type="molecule type" value="Genomic_DNA"/>
</dbReference>
<dbReference type="Proteomes" id="UP000037848">
    <property type="component" value="Unassembled WGS sequence"/>
</dbReference>